<comment type="caution">
    <text evidence="2">The sequence shown here is derived from an EMBL/GenBank/DDBJ whole genome shotgun (WGS) entry which is preliminary data.</text>
</comment>
<organism evidence="2 3">
    <name type="scientific">Mugilogobius chulae</name>
    <name type="common">yellowstripe goby</name>
    <dbReference type="NCBI Taxonomy" id="88201"/>
    <lineage>
        <taxon>Eukaryota</taxon>
        <taxon>Metazoa</taxon>
        <taxon>Chordata</taxon>
        <taxon>Craniata</taxon>
        <taxon>Vertebrata</taxon>
        <taxon>Euteleostomi</taxon>
        <taxon>Actinopterygii</taxon>
        <taxon>Neopterygii</taxon>
        <taxon>Teleostei</taxon>
        <taxon>Neoteleostei</taxon>
        <taxon>Acanthomorphata</taxon>
        <taxon>Gobiaria</taxon>
        <taxon>Gobiiformes</taxon>
        <taxon>Gobioidei</taxon>
        <taxon>Gobiidae</taxon>
        <taxon>Gobionellinae</taxon>
        <taxon>Mugilogobius</taxon>
    </lineage>
</organism>
<keyword evidence="1" id="KW-0175">Coiled coil</keyword>
<evidence type="ECO:0000313" key="3">
    <source>
        <dbReference type="Proteomes" id="UP001460270"/>
    </source>
</evidence>
<feature type="coiled-coil region" evidence="1">
    <location>
        <begin position="5"/>
        <end position="61"/>
    </location>
</feature>
<accession>A0AAW0PPP6</accession>
<evidence type="ECO:0000256" key="1">
    <source>
        <dbReference type="SAM" id="Coils"/>
    </source>
</evidence>
<dbReference type="PANTHER" id="PTHR18957:SF0">
    <property type="entry name" value="CENTLEIN"/>
    <property type="match status" value="1"/>
</dbReference>
<name>A0AAW0PPP6_9GOBI</name>
<protein>
    <recommendedName>
        <fullName evidence="4">Centlein</fullName>
    </recommendedName>
</protein>
<gene>
    <name evidence="2" type="ORF">WMY93_006919</name>
</gene>
<keyword evidence="3" id="KW-1185">Reference proteome</keyword>
<dbReference type="AlphaFoldDB" id="A0AAW0PPP6"/>
<dbReference type="InterPro" id="IPR038810">
    <property type="entry name" value="CNTLN"/>
</dbReference>
<dbReference type="GO" id="GO:0010457">
    <property type="term" value="P:centriole-centriole cohesion"/>
    <property type="evidence" value="ECO:0007669"/>
    <property type="project" value="TreeGrafter"/>
</dbReference>
<dbReference type="PANTHER" id="PTHR18957">
    <property type="entry name" value="CENTLEIN"/>
    <property type="match status" value="1"/>
</dbReference>
<proteinExistence type="predicted"/>
<evidence type="ECO:0000313" key="2">
    <source>
        <dbReference type="EMBL" id="KAK7930524.1"/>
    </source>
</evidence>
<dbReference type="Proteomes" id="UP001460270">
    <property type="component" value="Unassembled WGS sequence"/>
</dbReference>
<dbReference type="EMBL" id="JBBPFD010000004">
    <property type="protein sequence ID" value="KAK7930524.1"/>
    <property type="molecule type" value="Genomic_DNA"/>
</dbReference>
<reference evidence="3" key="1">
    <citation type="submission" date="2024-04" db="EMBL/GenBank/DDBJ databases">
        <title>Salinicola lusitanus LLJ914,a marine bacterium isolated from the Okinawa Trough.</title>
        <authorList>
            <person name="Li J."/>
        </authorList>
    </citation>
    <scope>NUCLEOTIDE SEQUENCE [LARGE SCALE GENOMIC DNA]</scope>
</reference>
<evidence type="ECO:0008006" key="4">
    <source>
        <dbReference type="Google" id="ProtNLM"/>
    </source>
</evidence>
<dbReference type="GO" id="GO:0005813">
    <property type="term" value="C:centrosome"/>
    <property type="evidence" value="ECO:0007669"/>
    <property type="project" value="TreeGrafter"/>
</dbReference>
<dbReference type="GO" id="GO:0005814">
    <property type="term" value="C:centriole"/>
    <property type="evidence" value="ECO:0007669"/>
    <property type="project" value="TreeGrafter"/>
</dbReference>
<sequence length="190" mass="20973">MEQRLHALQARVGAGEQNMAALEKTATEQMEVLTQQSSQALDRLQRQLAQAYSQLEQLHAFIKALASEILLDVGEVKQQLMKKRRQRQTSSVAAKGGLSAKSMIKAKSIAASILNMSENDLADIMDSDQEAAAYPVGPGDQQWTDHLHQLLQQKIPSAVQLMEALRLKMKERKVLTEELAVLATPVSETA</sequence>